<comment type="caution">
    <text evidence="3">The sequence shown here is derived from an EMBL/GenBank/DDBJ whole genome shotgun (WGS) entry which is preliminary data.</text>
</comment>
<feature type="transmembrane region" description="Helical" evidence="2">
    <location>
        <begin position="69"/>
        <end position="86"/>
    </location>
</feature>
<sequence>MTERRSTAGLFVITGILFATYPVLRPYSSEAGPAGAAAFGSPLWVAAHVCAMVGFITLVLAIRRVTDSGTVVLGIGVGLVLPYYGAETFALHELGAEAQRTGAFGLVDLAEPIRYAPAAMVMFGAGLISIAVGAVLFARVLGGWQAWVLAAGFVLFLPQFFAPPWLRIAHGLLILVGCLAVAARLVRAPADAEHAPADAAARSTDARDPRTGARPVG</sequence>
<feature type="transmembrane region" description="Helical" evidence="2">
    <location>
        <begin position="7"/>
        <end position="24"/>
    </location>
</feature>
<keyword evidence="2" id="KW-0472">Membrane</keyword>
<feature type="transmembrane region" description="Helical" evidence="2">
    <location>
        <begin position="168"/>
        <end position="186"/>
    </location>
</feature>
<dbReference type="RefSeq" id="WP_345348967.1">
    <property type="nucleotide sequence ID" value="NZ_BAABFB010000059.1"/>
</dbReference>
<organism evidence="3 4">
    <name type="scientific">Rhodococcus olei</name>
    <dbReference type="NCBI Taxonomy" id="2161675"/>
    <lineage>
        <taxon>Bacteria</taxon>
        <taxon>Bacillati</taxon>
        <taxon>Actinomycetota</taxon>
        <taxon>Actinomycetes</taxon>
        <taxon>Mycobacteriales</taxon>
        <taxon>Nocardiaceae</taxon>
        <taxon>Rhodococcus</taxon>
    </lineage>
</organism>
<dbReference type="Proteomes" id="UP001501183">
    <property type="component" value="Unassembled WGS sequence"/>
</dbReference>
<name>A0ABP8PBC2_9NOCA</name>
<keyword evidence="2" id="KW-1133">Transmembrane helix</keyword>
<feature type="region of interest" description="Disordered" evidence="1">
    <location>
        <begin position="196"/>
        <end position="217"/>
    </location>
</feature>
<feature type="transmembrane region" description="Helical" evidence="2">
    <location>
        <begin position="144"/>
        <end position="162"/>
    </location>
</feature>
<keyword evidence="2" id="KW-0812">Transmembrane</keyword>
<dbReference type="EMBL" id="BAABFB010000059">
    <property type="protein sequence ID" value="GAA4485112.1"/>
    <property type="molecule type" value="Genomic_DNA"/>
</dbReference>
<feature type="transmembrane region" description="Helical" evidence="2">
    <location>
        <begin position="115"/>
        <end position="137"/>
    </location>
</feature>
<feature type="transmembrane region" description="Helical" evidence="2">
    <location>
        <begin position="44"/>
        <end position="62"/>
    </location>
</feature>
<evidence type="ECO:0000256" key="2">
    <source>
        <dbReference type="SAM" id="Phobius"/>
    </source>
</evidence>
<evidence type="ECO:0000256" key="1">
    <source>
        <dbReference type="SAM" id="MobiDB-lite"/>
    </source>
</evidence>
<accession>A0ABP8PBC2</accession>
<evidence type="ECO:0000313" key="4">
    <source>
        <dbReference type="Proteomes" id="UP001501183"/>
    </source>
</evidence>
<protein>
    <submittedName>
        <fullName evidence="3">Uncharacterized protein</fullName>
    </submittedName>
</protein>
<evidence type="ECO:0000313" key="3">
    <source>
        <dbReference type="EMBL" id="GAA4485112.1"/>
    </source>
</evidence>
<proteinExistence type="predicted"/>
<keyword evidence="4" id="KW-1185">Reference proteome</keyword>
<reference evidence="4" key="1">
    <citation type="journal article" date="2019" name="Int. J. Syst. Evol. Microbiol.">
        <title>The Global Catalogue of Microorganisms (GCM) 10K type strain sequencing project: providing services to taxonomists for standard genome sequencing and annotation.</title>
        <authorList>
            <consortium name="The Broad Institute Genomics Platform"/>
            <consortium name="The Broad Institute Genome Sequencing Center for Infectious Disease"/>
            <person name="Wu L."/>
            <person name="Ma J."/>
        </authorList>
    </citation>
    <scope>NUCLEOTIDE SEQUENCE [LARGE SCALE GENOMIC DNA]</scope>
    <source>
        <strain evidence="4">JCM 32206</strain>
    </source>
</reference>
<gene>
    <name evidence="3" type="ORF">GCM10023094_39560</name>
</gene>